<sequence>MIPAQPLALRGGGDVDDPHINAEEIGRVGIRLGASHHGGGDQVSDTFAKDQVRFAFPMLLQGFDLVDIPGERDTQSPRIPPGTEVPGFLREPN</sequence>
<proteinExistence type="predicted"/>
<dbReference type="EMBL" id="JBHRWO010000013">
    <property type="protein sequence ID" value="MFC3494112.1"/>
    <property type="molecule type" value="Genomic_DNA"/>
</dbReference>
<dbReference type="Proteomes" id="UP001595712">
    <property type="component" value="Unassembled WGS sequence"/>
</dbReference>
<name>A0ABV7PZW2_9ACTN</name>
<comment type="caution">
    <text evidence="2">The sequence shown here is derived from an EMBL/GenBank/DDBJ whole genome shotgun (WGS) entry which is preliminary data.</text>
</comment>
<organism evidence="2 3">
    <name type="scientific">Glycomyces rhizosphaerae</name>
    <dbReference type="NCBI Taxonomy" id="2054422"/>
    <lineage>
        <taxon>Bacteria</taxon>
        <taxon>Bacillati</taxon>
        <taxon>Actinomycetota</taxon>
        <taxon>Actinomycetes</taxon>
        <taxon>Glycomycetales</taxon>
        <taxon>Glycomycetaceae</taxon>
        <taxon>Glycomyces</taxon>
    </lineage>
</organism>
<reference evidence="3" key="1">
    <citation type="journal article" date="2019" name="Int. J. Syst. Evol. Microbiol.">
        <title>The Global Catalogue of Microorganisms (GCM) 10K type strain sequencing project: providing services to taxonomists for standard genome sequencing and annotation.</title>
        <authorList>
            <consortium name="The Broad Institute Genomics Platform"/>
            <consortium name="The Broad Institute Genome Sequencing Center for Infectious Disease"/>
            <person name="Wu L."/>
            <person name="Ma J."/>
        </authorList>
    </citation>
    <scope>NUCLEOTIDE SEQUENCE [LARGE SCALE GENOMIC DNA]</scope>
    <source>
        <strain evidence="3">CGMCC 4.7396</strain>
    </source>
</reference>
<gene>
    <name evidence="2" type="ORF">ACFO8M_16645</name>
</gene>
<keyword evidence="3" id="KW-1185">Reference proteome</keyword>
<protein>
    <submittedName>
        <fullName evidence="2">Uncharacterized protein</fullName>
    </submittedName>
</protein>
<evidence type="ECO:0000313" key="3">
    <source>
        <dbReference type="Proteomes" id="UP001595712"/>
    </source>
</evidence>
<evidence type="ECO:0000313" key="2">
    <source>
        <dbReference type="EMBL" id="MFC3494112.1"/>
    </source>
</evidence>
<dbReference type="RefSeq" id="WP_387977588.1">
    <property type="nucleotide sequence ID" value="NZ_JBHRWO010000013.1"/>
</dbReference>
<feature type="region of interest" description="Disordered" evidence="1">
    <location>
        <begin position="69"/>
        <end position="93"/>
    </location>
</feature>
<accession>A0ABV7PZW2</accession>
<evidence type="ECO:0000256" key="1">
    <source>
        <dbReference type="SAM" id="MobiDB-lite"/>
    </source>
</evidence>